<dbReference type="Gene3D" id="3.40.50.150">
    <property type="entry name" value="Vaccinia Virus protein VP39"/>
    <property type="match status" value="1"/>
</dbReference>
<accession>A0A377R341</accession>
<dbReference type="PANTHER" id="PTHR22807:SF53">
    <property type="entry name" value="RIBOSOMAL RNA SMALL SUBUNIT METHYLTRANSFERASE B-RELATED"/>
    <property type="match status" value="1"/>
</dbReference>
<dbReference type="RefSeq" id="WP_115309221.1">
    <property type="nucleotide sequence ID" value="NZ_UGJJ01000003.1"/>
</dbReference>
<evidence type="ECO:0000256" key="1">
    <source>
        <dbReference type="ARBA" id="ARBA00022603"/>
    </source>
</evidence>
<keyword evidence="1 5" id="KW-0489">Methyltransferase</keyword>
<dbReference type="EC" id="2.1.1.176" evidence="7"/>
<feature type="active site" description="Nucleophile" evidence="5">
    <location>
        <position position="355"/>
    </location>
</feature>
<evidence type="ECO:0000256" key="4">
    <source>
        <dbReference type="ARBA" id="ARBA00022884"/>
    </source>
</evidence>
<dbReference type="InterPro" id="IPR054728">
    <property type="entry name" value="RsmB-like_ferredoxin"/>
</dbReference>
<name>A0A377R341_9NEIS</name>
<evidence type="ECO:0000256" key="3">
    <source>
        <dbReference type="ARBA" id="ARBA00022691"/>
    </source>
</evidence>
<comment type="caution">
    <text evidence="5">Lacks conserved residue(s) required for the propagation of feature annotation.</text>
</comment>
<feature type="binding site" evidence="5">
    <location>
        <position position="302"/>
    </location>
    <ligand>
        <name>S-adenosyl-L-methionine</name>
        <dbReference type="ChEBI" id="CHEBI:59789"/>
    </ligand>
</feature>
<keyword evidence="8" id="KW-1185">Reference proteome</keyword>
<dbReference type="InterPro" id="IPR023267">
    <property type="entry name" value="RCMT"/>
</dbReference>
<evidence type="ECO:0000313" key="8">
    <source>
        <dbReference type="Proteomes" id="UP000254293"/>
    </source>
</evidence>
<organism evidence="7 8">
    <name type="scientific">Kingella potus</name>
    <dbReference type="NCBI Taxonomy" id="265175"/>
    <lineage>
        <taxon>Bacteria</taxon>
        <taxon>Pseudomonadati</taxon>
        <taxon>Pseudomonadota</taxon>
        <taxon>Betaproteobacteria</taxon>
        <taxon>Neisseriales</taxon>
        <taxon>Neisseriaceae</taxon>
        <taxon>Kingella</taxon>
    </lineage>
</organism>
<keyword evidence="2 5" id="KW-0808">Transferase</keyword>
<feature type="domain" description="SAM-dependent MTase RsmB/NOP-type" evidence="6">
    <location>
        <begin position="141"/>
        <end position="418"/>
    </location>
</feature>
<reference evidence="7 8" key="1">
    <citation type="submission" date="2018-06" db="EMBL/GenBank/DDBJ databases">
        <authorList>
            <consortium name="Pathogen Informatics"/>
            <person name="Doyle S."/>
        </authorList>
    </citation>
    <scope>NUCLEOTIDE SEQUENCE [LARGE SCALE GENOMIC DNA]</scope>
    <source>
        <strain evidence="7 8">NCTC13336</strain>
    </source>
</reference>
<dbReference type="CDD" id="cd02440">
    <property type="entry name" value="AdoMet_MTases"/>
    <property type="match status" value="1"/>
</dbReference>
<evidence type="ECO:0000259" key="6">
    <source>
        <dbReference type="PROSITE" id="PS51686"/>
    </source>
</evidence>
<dbReference type="PANTHER" id="PTHR22807">
    <property type="entry name" value="NOP2 YEAST -RELATED NOL1/NOP2/FMU SUN DOMAIN-CONTAINING"/>
    <property type="match status" value="1"/>
</dbReference>
<dbReference type="InterPro" id="IPR029063">
    <property type="entry name" value="SAM-dependent_MTases_sf"/>
</dbReference>
<keyword evidence="3 5" id="KW-0949">S-adenosyl-L-methionine</keyword>
<dbReference type="InterPro" id="IPR001678">
    <property type="entry name" value="MeTrfase_RsmB-F_NOP2_dom"/>
</dbReference>
<dbReference type="Pfam" id="PF22458">
    <property type="entry name" value="RsmF-B_ferredox"/>
    <property type="match status" value="1"/>
</dbReference>
<feature type="binding site" evidence="5">
    <location>
        <position position="255"/>
    </location>
    <ligand>
        <name>S-adenosyl-L-methionine</name>
        <dbReference type="ChEBI" id="CHEBI:59789"/>
    </ligand>
</feature>
<sequence>MTPFQLGHTAAVLADILTFAQPADAAVSAYFRKHQKLGRQDRGEIAETAFAALRHYQKISAALPKPHTAPRRAALAALVLGRGFNISQTKDLCDQEEQAFLAALKARKAAFSDGLDTAAELPQWLIGILRESLSDEEILRFGSSVSRPAPLDLRVNTLKARRDKVLAALHQEGLRAEAAPFSPWGIRLHDKAALYGHPLFLDGTIEVQDEGSQLLALLTGAKRGETVIDFCAGAGGKTLAIGAMMANKGCIYAFDTADKRLAKLKPRMTRAGLTNIRPERIDSEHDPRTARLQGKAHRVLVDAPCSGLGTLRRNPDLKYRQSPDTVAQLAVQQHSILAAASALVAAGGRLVYATCSILPQENERQAEQFLAEHPEFELLDCATLPEIRKTGLNTGPYLRLDTAEHRTDGFFAAIFQCKEAV</sequence>
<comment type="similarity">
    <text evidence="5">Belongs to the class I-like SAM-binding methyltransferase superfamily. RsmB/NOP family.</text>
</comment>
<dbReference type="PRINTS" id="PR02008">
    <property type="entry name" value="RCMTFAMILY"/>
</dbReference>
<proteinExistence type="inferred from homology"/>
<protein>
    <submittedName>
        <fullName evidence="7">Ribosomal RNA small subunit methyltransferase B</fullName>
        <ecNumber evidence="7">2.1.1.176</ecNumber>
    </submittedName>
</protein>
<keyword evidence="4 5" id="KW-0694">RNA-binding</keyword>
<dbReference type="GO" id="GO:0008173">
    <property type="term" value="F:RNA methyltransferase activity"/>
    <property type="evidence" value="ECO:0007669"/>
    <property type="project" value="InterPro"/>
</dbReference>
<dbReference type="PROSITE" id="PS51686">
    <property type="entry name" value="SAM_MT_RSMB_NOP"/>
    <property type="match status" value="1"/>
</dbReference>
<dbReference type="OrthoDB" id="9810297at2"/>
<gene>
    <name evidence="7" type="primary">rsmB_2</name>
    <name evidence="7" type="ORF">NCTC13336_02269</name>
</gene>
<dbReference type="EMBL" id="UGJJ01000003">
    <property type="protein sequence ID" value="STR03348.1"/>
    <property type="molecule type" value="Genomic_DNA"/>
</dbReference>
<feature type="binding site" evidence="5">
    <location>
        <position position="282"/>
    </location>
    <ligand>
        <name>S-adenosyl-L-methionine</name>
        <dbReference type="ChEBI" id="CHEBI:59789"/>
    </ligand>
</feature>
<dbReference type="Pfam" id="PF01189">
    <property type="entry name" value="Methyltr_RsmB-F"/>
    <property type="match status" value="1"/>
</dbReference>
<evidence type="ECO:0000256" key="2">
    <source>
        <dbReference type="ARBA" id="ARBA00022679"/>
    </source>
</evidence>
<evidence type="ECO:0000256" key="5">
    <source>
        <dbReference type="PROSITE-ProRule" id="PRU01023"/>
    </source>
</evidence>
<dbReference type="InterPro" id="IPR049560">
    <property type="entry name" value="MeTrfase_RsmB-F_NOP2_cat"/>
</dbReference>
<dbReference type="AlphaFoldDB" id="A0A377R341"/>
<evidence type="ECO:0000313" key="7">
    <source>
        <dbReference type="EMBL" id="STR03348.1"/>
    </source>
</evidence>
<dbReference type="GO" id="GO:0003723">
    <property type="term" value="F:RNA binding"/>
    <property type="evidence" value="ECO:0007669"/>
    <property type="project" value="UniProtKB-UniRule"/>
</dbReference>
<dbReference type="GO" id="GO:0001510">
    <property type="term" value="P:RNA methylation"/>
    <property type="evidence" value="ECO:0007669"/>
    <property type="project" value="InterPro"/>
</dbReference>
<dbReference type="Proteomes" id="UP000254293">
    <property type="component" value="Unassembled WGS sequence"/>
</dbReference>
<dbReference type="SUPFAM" id="SSF53335">
    <property type="entry name" value="S-adenosyl-L-methionine-dependent methyltransferases"/>
    <property type="match status" value="1"/>
</dbReference>